<dbReference type="Pfam" id="PF12894">
    <property type="entry name" value="ANAPC4_WD40"/>
    <property type="match status" value="1"/>
</dbReference>
<evidence type="ECO:0000256" key="2">
    <source>
        <dbReference type="ARBA" id="ARBA00022618"/>
    </source>
</evidence>
<dbReference type="SUPFAM" id="SSF50978">
    <property type="entry name" value="WD40 repeat-like"/>
    <property type="match status" value="1"/>
</dbReference>
<dbReference type="Gene3D" id="2.130.10.10">
    <property type="entry name" value="YVTN repeat-like/Quinoprotein amine dehydrogenase"/>
    <property type="match status" value="1"/>
</dbReference>
<dbReference type="EMBL" id="GGYP01005375">
    <property type="protein sequence ID" value="MDE50146.1"/>
    <property type="molecule type" value="Transcribed_RNA"/>
</dbReference>
<reference evidence="8" key="1">
    <citation type="submission" date="2018-10" db="EMBL/GenBank/DDBJ databases">
        <title>Transcriptome assembly of Aceria tosichella (Wheat curl mite) Type 2.</title>
        <authorList>
            <person name="Scully E.D."/>
            <person name="Geib S.M."/>
            <person name="Palmer N.A."/>
            <person name="Gupta A.K."/>
            <person name="Sarath G."/>
            <person name="Tatineni S."/>
        </authorList>
    </citation>
    <scope>NUCLEOTIDE SEQUENCE</scope>
    <source>
        <strain evidence="8">LincolnNE</strain>
    </source>
</reference>
<evidence type="ECO:0000313" key="8">
    <source>
        <dbReference type="EMBL" id="MDE50146.1"/>
    </source>
</evidence>
<organism evidence="8">
    <name type="scientific">Aceria tosichella</name>
    <name type="common">wheat curl mite</name>
    <dbReference type="NCBI Taxonomy" id="561515"/>
    <lineage>
        <taxon>Eukaryota</taxon>
        <taxon>Metazoa</taxon>
        <taxon>Ecdysozoa</taxon>
        <taxon>Arthropoda</taxon>
        <taxon>Chelicerata</taxon>
        <taxon>Arachnida</taxon>
        <taxon>Acari</taxon>
        <taxon>Acariformes</taxon>
        <taxon>Trombidiformes</taxon>
        <taxon>Prostigmata</taxon>
        <taxon>Eupodina</taxon>
        <taxon>Eriophyoidea</taxon>
        <taxon>Eriophyidae</taxon>
        <taxon>Eriophyinae</taxon>
        <taxon>Aceriini</taxon>
        <taxon>Aceria</taxon>
    </lineage>
</organism>
<dbReference type="GO" id="GO:0034399">
    <property type="term" value="C:nuclear periphery"/>
    <property type="evidence" value="ECO:0007669"/>
    <property type="project" value="TreeGrafter"/>
</dbReference>
<accession>A0A6G1SHX7</accession>
<dbReference type="InterPro" id="IPR024789">
    <property type="entry name" value="APC4"/>
</dbReference>
<keyword evidence="2" id="KW-0132">Cell division</keyword>
<feature type="domain" description="Anaphase-promoting complex subunit 4-like WD40" evidence="6">
    <location>
        <begin position="20"/>
        <end position="109"/>
    </location>
</feature>
<dbReference type="GO" id="GO:0070979">
    <property type="term" value="P:protein K11-linked ubiquitination"/>
    <property type="evidence" value="ECO:0007669"/>
    <property type="project" value="TreeGrafter"/>
</dbReference>
<feature type="domain" description="Anaphase-promoting complex subunit 4 long" evidence="7">
    <location>
        <begin position="221"/>
        <end position="422"/>
    </location>
</feature>
<evidence type="ECO:0000256" key="1">
    <source>
        <dbReference type="ARBA" id="ARBA00016067"/>
    </source>
</evidence>
<dbReference type="PANTHER" id="PTHR13260:SF0">
    <property type="entry name" value="ANAPHASE-PROMOTING COMPLEX SUBUNIT 4"/>
    <property type="match status" value="1"/>
</dbReference>
<dbReference type="GO" id="GO:0005680">
    <property type="term" value="C:anaphase-promoting complex"/>
    <property type="evidence" value="ECO:0007669"/>
    <property type="project" value="InterPro"/>
</dbReference>
<keyword evidence="3" id="KW-0498">Mitosis</keyword>
<dbReference type="AlphaFoldDB" id="A0A6G1SHX7"/>
<protein>
    <recommendedName>
        <fullName evidence="1">Anaphase-promoting complex subunit 4</fullName>
    </recommendedName>
</protein>
<evidence type="ECO:0000259" key="7">
    <source>
        <dbReference type="Pfam" id="PF12896"/>
    </source>
</evidence>
<evidence type="ECO:0000259" key="6">
    <source>
        <dbReference type="Pfam" id="PF12894"/>
    </source>
</evidence>
<dbReference type="InterPro" id="IPR036322">
    <property type="entry name" value="WD40_repeat_dom_sf"/>
</dbReference>
<gene>
    <name evidence="8" type="primary">Anapc4_0</name>
    <name evidence="8" type="ORF">g.8677</name>
</gene>
<sequence>MQYPKLVESKTAANEVAIIEWNPGMDLLATVFTNGALTCSRLLSLQKVWHKQPCGKVVSVAWRPDGRVLALGAYDEKTKENVCTLYDVEDGKEIHSITMTCNITSVAWFSCSVPGVITGQQEKEDPIRPKKSTPSNYCDPVKENFSHQLAHEQTQLNTLMISTSDGRINFYALGLFYLGRVSVSDGPQIYKTHMSSCMQFITSILNSSSNPENGNSILRVLKFDTFNKRSKEILNVSRMYAKITDELEYLEDTLSAIKTSWTDVLAGLDNKLSSYCSRRSKKPDESDTSYTFISADDLLQLLVLGTPSDNLEKFLADMSDKGLRKLNNAIEQTCLRVQNLIVKNAQKCCYHLHKDLNQLRGMSLWRERYSEVGLDDKSIVEAMRDVGVLMLKLTELQQVIDHSLKSTKSFFRWLISIACRLTGEQNNSAIPNDVNKTTQQDIQLITDFILENFDYNTNQDELGSFLSRDGGGDNTANDSYANRPTCSNFTLEQVGQYFKNESLTRLKYSFTRPESNFWIEFFKQRPDITELKVLEEDGSSVLLFYPHRADTSLVQEHKRASSSIATAFDSVASNFEQLLDSGSYVINLNDFIRNAPANKIRVETDVQSMTHHTIFQTKPGPVTRQYLISQSLLDKSFKLISVEFQTNLHNSTRQSRLSTQCSAGNIVITDSCFYENKESRKMLMTFLLIDQTANDTVIVQIELSKLLEGANSSDRRPHKDLGKVFRTNDTIDKHSLQQILRLDLQTDPAYARKHDPEMMVKKIKGVVARDMFASSSRGVIAFTSSGNKRLHIYELESMTLEPEIIDDEIEGDDKVDESLIDTDLLG</sequence>
<evidence type="ECO:0000256" key="5">
    <source>
        <dbReference type="ARBA" id="ARBA00023306"/>
    </source>
</evidence>
<dbReference type="GO" id="GO:0031145">
    <property type="term" value="P:anaphase-promoting complex-dependent catabolic process"/>
    <property type="evidence" value="ECO:0007669"/>
    <property type="project" value="InterPro"/>
</dbReference>
<dbReference type="InterPro" id="IPR024790">
    <property type="entry name" value="APC4_long_dom"/>
</dbReference>
<dbReference type="InterPro" id="IPR015943">
    <property type="entry name" value="WD40/YVTN_repeat-like_dom_sf"/>
</dbReference>
<dbReference type="PANTHER" id="PTHR13260">
    <property type="entry name" value="ANAPHASE PROMOTING COMPLEX SUBUNIT 4 APC4"/>
    <property type="match status" value="1"/>
</dbReference>
<keyword evidence="4" id="KW-0833">Ubl conjugation pathway</keyword>
<dbReference type="GO" id="GO:0051301">
    <property type="term" value="P:cell division"/>
    <property type="evidence" value="ECO:0007669"/>
    <property type="project" value="UniProtKB-KW"/>
</dbReference>
<name>A0A6G1SHX7_9ACAR</name>
<dbReference type="Pfam" id="PF12896">
    <property type="entry name" value="ANAPC4"/>
    <property type="match status" value="1"/>
</dbReference>
<evidence type="ECO:0000256" key="3">
    <source>
        <dbReference type="ARBA" id="ARBA00022776"/>
    </source>
</evidence>
<evidence type="ECO:0000256" key="4">
    <source>
        <dbReference type="ARBA" id="ARBA00022786"/>
    </source>
</evidence>
<dbReference type="InterPro" id="IPR024977">
    <property type="entry name" value="Apc4-like_WD40_dom"/>
</dbReference>
<proteinExistence type="predicted"/>
<keyword evidence="5" id="KW-0131">Cell cycle</keyword>